<feature type="compositionally biased region" description="Low complexity" evidence="3">
    <location>
        <begin position="524"/>
        <end position="533"/>
    </location>
</feature>
<evidence type="ECO:0000256" key="1">
    <source>
        <dbReference type="ARBA" id="ARBA00004123"/>
    </source>
</evidence>
<feature type="region of interest" description="Disordered" evidence="3">
    <location>
        <begin position="687"/>
        <end position="820"/>
    </location>
</feature>
<dbReference type="Gene3D" id="3.10.20.90">
    <property type="entry name" value="Phosphatidylinositol 3-kinase Catalytic Subunit, Chain A, domain 1"/>
    <property type="match status" value="1"/>
</dbReference>
<dbReference type="Proteomes" id="UP000826195">
    <property type="component" value="Unassembled WGS sequence"/>
</dbReference>
<reference evidence="4 5" key="1">
    <citation type="journal article" date="2021" name="J. Hered.">
        <title>A chromosome-level genome assembly of the parasitoid wasp, Cotesia glomerata (Hymenoptera: Braconidae).</title>
        <authorList>
            <person name="Pinto B.J."/>
            <person name="Weis J.J."/>
            <person name="Gamble T."/>
            <person name="Ode P.J."/>
            <person name="Paul R."/>
            <person name="Zaspel J.M."/>
        </authorList>
    </citation>
    <scope>NUCLEOTIDE SEQUENCE [LARGE SCALE GENOMIC DNA]</scope>
    <source>
        <strain evidence="4">CgM1</strain>
    </source>
</reference>
<dbReference type="SUPFAM" id="SSF54236">
    <property type="entry name" value="Ubiquitin-like"/>
    <property type="match status" value="1"/>
</dbReference>
<feature type="compositionally biased region" description="Polar residues" evidence="3">
    <location>
        <begin position="348"/>
        <end position="358"/>
    </location>
</feature>
<feature type="compositionally biased region" description="Basic residues" evidence="3">
    <location>
        <begin position="500"/>
        <end position="513"/>
    </location>
</feature>
<feature type="compositionally biased region" description="Low complexity" evidence="3">
    <location>
        <begin position="701"/>
        <end position="714"/>
    </location>
</feature>
<dbReference type="InterPro" id="IPR039336">
    <property type="entry name" value="Midnolin"/>
</dbReference>
<proteinExistence type="predicted"/>
<evidence type="ECO:0000256" key="3">
    <source>
        <dbReference type="SAM" id="MobiDB-lite"/>
    </source>
</evidence>
<sequence>MDGSSKQPSSDVTAMDGSGSNKSSNSHRTNTNTGDTDSSGSSPTPLTATAGADPEYCSSSSSTAVAMMTTSGDIRSNSFALPTPIPPLSPGCGCMVVDPPTTDLDEITISITPTTGGQFELVVERNETIENLKKIISKRLKVAKERICLLHRERKRTLLGNQRIVSELLHFWSSNWLSGSCGRRGGCGSFSASHARIEIHAGSVYTSNTEFTEGNRVWQLREGTLKENCLQDGSRLTLLPSVETGLMGQRPEQSVMQALENLNDSQVNDFLSGKAPLNLTMRLGDQMMLIQLQLSTVTPSSPHTSSVGPSAGVAMSSNIASPSSTSSSPASPTPSTPSSPSSSPLSPNENIGLNNIGNTSLSAASGTSGTSTSMTSSVDSLSTSVHRRLSDHLGRSMRNAKQNGHTPAGIPSFISSLASALHAASCSTSLSTATTTTNPCGSERTVSPPTSTSSSSSSSASPSSSSSSPSSSSSYSPPLSPSSSRVVWHRKQLLHYRHPNYHHHHPHHHHHSRKEQTSCESVQTSTSSLTSLTESANPTTTSQDSLSTTHCTPPKKKLCTMGHQSPIDVPRIPDSESGLQSQNNSIMSLSTSSKITAATLDTRALAEASRNLTQKLKQLSSEEHARRRQGAIIESMHHHGKGVYSGTFSGTLNPALQDRHGRPKRDISTIIHILNDLLCATPLQNNGASTSHYRHHRHSSSRQPSSGTSSAGSTNAMCGVTSPNGNLQDASPTPEYSIEELSKENEATKGKMRRLRLVMEQRRAKRKARRQARAAPYTTQWAAVTPESNADDEPAASSKNSTEQQSEPELQPCSSEPVVA</sequence>
<evidence type="ECO:0000256" key="2">
    <source>
        <dbReference type="ARBA" id="ARBA00023242"/>
    </source>
</evidence>
<feature type="compositionally biased region" description="Low complexity" evidence="3">
    <location>
        <begin position="298"/>
        <end position="310"/>
    </location>
</feature>
<gene>
    <name evidence="4" type="ORF">KQX54_008366</name>
</gene>
<protein>
    <recommendedName>
        <fullName evidence="6">Midnolin homolog</fullName>
    </recommendedName>
</protein>
<feature type="compositionally biased region" description="Polar residues" evidence="3">
    <location>
        <begin position="534"/>
        <end position="551"/>
    </location>
</feature>
<feature type="compositionally biased region" description="Low complexity" evidence="3">
    <location>
        <begin position="321"/>
        <end position="330"/>
    </location>
</feature>
<name>A0AAV7IE00_COTGL</name>
<feature type="compositionally biased region" description="Polar residues" evidence="3">
    <location>
        <begin position="1"/>
        <end position="28"/>
    </location>
</feature>
<dbReference type="PANTHER" id="PTHR23010:SF1">
    <property type="entry name" value="MIDNOLIN"/>
    <property type="match status" value="1"/>
</dbReference>
<feature type="compositionally biased region" description="Polar residues" evidence="3">
    <location>
        <begin position="797"/>
        <end position="814"/>
    </location>
</feature>
<dbReference type="EMBL" id="JAHXZJ010001864">
    <property type="protein sequence ID" value="KAH0549338.1"/>
    <property type="molecule type" value="Genomic_DNA"/>
</dbReference>
<feature type="compositionally biased region" description="Low complexity" evidence="3">
    <location>
        <begin position="447"/>
        <end position="483"/>
    </location>
</feature>
<feature type="region of interest" description="Disordered" evidence="3">
    <location>
        <begin position="1"/>
        <end position="59"/>
    </location>
</feature>
<feature type="compositionally biased region" description="Low complexity" evidence="3">
    <location>
        <begin position="338"/>
        <end position="347"/>
    </location>
</feature>
<evidence type="ECO:0000313" key="4">
    <source>
        <dbReference type="EMBL" id="KAH0549338.1"/>
    </source>
</evidence>
<dbReference type="AlphaFoldDB" id="A0AAV7IE00"/>
<dbReference type="PANTHER" id="PTHR23010">
    <property type="entry name" value="MIDNOLIN"/>
    <property type="match status" value="1"/>
</dbReference>
<comment type="subcellular location">
    <subcellularLocation>
        <location evidence="1">Nucleus</location>
    </subcellularLocation>
</comment>
<feature type="compositionally biased region" description="Polar residues" evidence="3">
    <location>
        <begin position="721"/>
        <end position="731"/>
    </location>
</feature>
<feature type="region of interest" description="Disordered" evidence="3">
    <location>
        <begin position="298"/>
        <end position="387"/>
    </location>
</feature>
<evidence type="ECO:0000313" key="5">
    <source>
        <dbReference type="Proteomes" id="UP000826195"/>
    </source>
</evidence>
<accession>A0AAV7IE00</accession>
<feature type="compositionally biased region" description="Basic residues" evidence="3">
    <location>
        <begin position="763"/>
        <end position="772"/>
    </location>
</feature>
<comment type="caution">
    <text evidence="4">The sequence shown here is derived from an EMBL/GenBank/DDBJ whole genome shotgun (WGS) entry which is preliminary data.</text>
</comment>
<dbReference type="GO" id="GO:0005634">
    <property type="term" value="C:nucleus"/>
    <property type="evidence" value="ECO:0007669"/>
    <property type="project" value="UniProtKB-SubCell"/>
</dbReference>
<feature type="compositionally biased region" description="Low complexity" evidence="3">
    <location>
        <begin position="29"/>
        <end position="45"/>
    </location>
</feature>
<feature type="compositionally biased region" description="Low complexity" evidence="3">
    <location>
        <begin position="359"/>
        <end position="384"/>
    </location>
</feature>
<keyword evidence="5" id="KW-1185">Reference proteome</keyword>
<feature type="compositionally biased region" description="Polar residues" evidence="3">
    <location>
        <begin position="777"/>
        <end position="788"/>
    </location>
</feature>
<feature type="compositionally biased region" description="Basic and acidic residues" evidence="3">
    <location>
        <begin position="740"/>
        <end position="749"/>
    </location>
</feature>
<dbReference type="InterPro" id="IPR029071">
    <property type="entry name" value="Ubiquitin-like_domsf"/>
</dbReference>
<organism evidence="4 5">
    <name type="scientific">Cotesia glomerata</name>
    <name type="common">Lepidopteran parasitic wasp</name>
    <name type="synonym">Apanteles glomeratus</name>
    <dbReference type="NCBI Taxonomy" id="32391"/>
    <lineage>
        <taxon>Eukaryota</taxon>
        <taxon>Metazoa</taxon>
        <taxon>Ecdysozoa</taxon>
        <taxon>Arthropoda</taxon>
        <taxon>Hexapoda</taxon>
        <taxon>Insecta</taxon>
        <taxon>Pterygota</taxon>
        <taxon>Neoptera</taxon>
        <taxon>Endopterygota</taxon>
        <taxon>Hymenoptera</taxon>
        <taxon>Apocrita</taxon>
        <taxon>Ichneumonoidea</taxon>
        <taxon>Braconidae</taxon>
        <taxon>Microgastrinae</taxon>
        <taxon>Cotesia</taxon>
    </lineage>
</organism>
<feature type="region of interest" description="Disordered" evidence="3">
    <location>
        <begin position="431"/>
        <end position="483"/>
    </location>
</feature>
<feature type="region of interest" description="Disordered" evidence="3">
    <location>
        <begin position="500"/>
        <end position="558"/>
    </location>
</feature>
<evidence type="ECO:0008006" key="6">
    <source>
        <dbReference type="Google" id="ProtNLM"/>
    </source>
</evidence>
<keyword evidence="2" id="KW-0539">Nucleus</keyword>